<organism evidence="8 9">
    <name type="scientific">Thermogemmata fonticola</name>
    <dbReference type="NCBI Taxonomy" id="2755323"/>
    <lineage>
        <taxon>Bacteria</taxon>
        <taxon>Pseudomonadati</taxon>
        <taxon>Planctomycetota</taxon>
        <taxon>Planctomycetia</taxon>
        <taxon>Gemmatales</taxon>
        <taxon>Gemmataceae</taxon>
        <taxon>Thermogemmata</taxon>
    </lineage>
</organism>
<dbReference type="InterPro" id="IPR005822">
    <property type="entry name" value="Ribosomal_uL13"/>
</dbReference>
<dbReference type="HAMAP" id="MF_01366">
    <property type="entry name" value="Ribosomal_uL13"/>
    <property type="match status" value="1"/>
</dbReference>
<comment type="subunit">
    <text evidence="2 6">Part of the 50S ribosomal subunit.</text>
</comment>
<dbReference type="SUPFAM" id="SSF52161">
    <property type="entry name" value="Ribosomal protein L13"/>
    <property type="match status" value="1"/>
</dbReference>
<protein>
    <recommendedName>
        <fullName evidence="5 6">Large ribosomal subunit protein uL13</fullName>
    </recommendedName>
</protein>
<evidence type="ECO:0000256" key="4">
    <source>
        <dbReference type="ARBA" id="ARBA00023274"/>
    </source>
</evidence>
<comment type="caution">
    <text evidence="8">The sequence shown here is derived from an EMBL/GenBank/DDBJ whole genome shotgun (WGS) entry which is preliminary data.</text>
</comment>
<dbReference type="PIRSF" id="PIRSF002181">
    <property type="entry name" value="Ribosomal_L13"/>
    <property type="match status" value="1"/>
</dbReference>
<gene>
    <name evidence="6 8" type="primary">rplM</name>
    <name evidence="8" type="ORF">H0921_01655</name>
</gene>
<comment type="similarity">
    <text evidence="1 6">Belongs to the universal ribosomal protein uL13 family.</text>
</comment>
<dbReference type="EMBL" id="JACEFB010000001">
    <property type="protein sequence ID" value="MBA2224863.1"/>
    <property type="molecule type" value="Genomic_DNA"/>
</dbReference>
<dbReference type="GO" id="GO:0017148">
    <property type="term" value="P:negative regulation of translation"/>
    <property type="evidence" value="ECO:0007669"/>
    <property type="project" value="TreeGrafter"/>
</dbReference>
<name>A0A7V8VB91_9BACT</name>
<accession>A0A7V8VB91</accession>
<dbReference type="GO" id="GO:0003729">
    <property type="term" value="F:mRNA binding"/>
    <property type="evidence" value="ECO:0007669"/>
    <property type="project" value="TreeGrafter"/>
</dbReference>
<dbReference type="PANTHER" id="PTHR11545">
    <property type="entry name" value="RIBOSOMAL PROTEIN L13"/>
    <property type="match status" value="1"/>
</dbReference>
<comment type="function">
    <text evidence="6">This protein is one of the early assembly proteins of the 50S ribosomal subunit, although it is not seen to bind rRNA by itself. It is important during the early stages of 50S assembly.</text>
</comment>
<dbReference type="RefSeq" id="WP_194536275.1">
    <property type="nucleotide sequence ID" value="NZ_JACEFB010000001.1"/>
</dbReference>
<evidence type="ECO:0000313" key="9">
    <source>
        <dbReference type="Proteomes" id="UP000542342"/>
    </source>
</evidence>
<feature type="region of interest" description="Disordered" evidence="7">
    <location>
        <begin position="128"/>
        <end position="147"/>
    </location>
</feature>
<dbReference type="InterPro" id="IPR036899">
    <property type="entry name" value="Ribosomal_uL13_sf"/>
</dbReference>
<proteinExistence type="inferred from homology"/>
<dbReference type="InterPro" id="IPR005823">
    <property type="entry name" value="Ribosomal_uL13_bac-type"/>
</dbReference>
<dbReference type="Gene3D" id="3.90.1180.10">
    <property type="entry name" value="Ribosomal protein L13"/>
    <property type="match status" value="1"/>
</dbReference>
<reference evidence="8 9" key="1">
    <citation type="submission" date="2020-07" db="EMBL/GenBank/DDBJ databases">
        <title>Thermogemmata thermophila gen. nov., sp. nov., a novel moderate thermophilic planctomycete from a Kamchatka hot spring.</title>
        <authorList>
            <person name="Elcheninov A.G."/>
            <person name="Podosokorskaya O.A."/>
            <person name="Kovaleva O.L."/>
            <person name="Novikov A."/>
            <person name="Bonch-Osmolovskaya E.A."/>
            <person name="Toshchakov S.V."/>
            <person name="Kublanov I.V."/>
        </authorList>
    </citation>
    <scope>NUCLEOTIDE SEQUENCE [LARGE SCALE GENOMIC DNA]</scope>
    <source>
        <strain evidence="8 9">2918</strain>
    </source>
</reference>
<dbReference type="GO" id="GO:0005840">
    <property type="term" value="C:ribosome"/>
    <property type="evidence" value="ECO:0007669"/>
    <property type="project" value="UniProtKB-KW"/>
</dbReference>
<evidence type="ECO:0000256" key="3">
    <source>
        <dbReference type="ARBA" id="ARBA00022980"/>
    </source>
</evidence>
<dbReference type="NCBIfam" id="TIGR01066">
    <property type="entry name" value="rplM_bact"/>
    <property type="match status" value="1"/>
</dbReference>
<dbReference type="GO" id="GO:1990904">
    <property type="term" value="C:ribonucleoprotein complex"/>
    <property type="evidence" value="ECO:0007669"/>
    <property type="project" value="UniProtKB-KW"/>
</dbReference>
<sequence>MPWKTTYMAKPGSVKQEWLVIDATDQVVGRLAVQIANLLRGKHKPEYTPHCDTGDYVIVINAEKVRFTGRKWDQKEYQDYSHYPGGLKITPAREMLASKPEEILRRAVKRMMPRGPLAYKQLSKLKIYAGPRHPHQAQQPKEYKPTT</sequence>
<evidence type="ECO:0000256" key="5">
    <source>
        <dbReference type="ARBA" id="ARBA00035201"/>
    </source>
</evidence>
<keyword evidence="4 6" id="KW-0687">Ribonucleoprotein</keyword>
<dbReference type="AlphaFoldDB" id="A0A7V8VB91"/>
<evidence type="ECO:0000256" key="1">
    <source>
        <dbReference type="ARBA" id="ARBA00006227"/>
    </source>
</evidence>
<keyword evidence="9" id="KW-1185">Reference proteome</keyword>
<dbReference type="CDD" id="cd00392">
    <property type="entry name" value="Ribosomal_L13"/>
    <property type="match status" value="1"/>
</dbReference>
<dbReference type="GO" id="GO:0003735">
    <property type="term" value="F:structural constituent of ribosome"/>
    <property type="evidence" value="ECO:0007669"/>
    <property type="project" value="InterPro"/>
</dbReference>
<dbReference type="FunFam" id="3.90.1180.10:FF:000001">
    <property type="entry name" value="50S ribosomal protein L13"/>
    <property type="match status" value="1"/>
</dbReference>
<evidence type="ECO:0000256" key="6">
    <source>
        <dbReference type="HAMAP-Rule" id="MF_01366"/>
    </source>
</evidence>
<dbReference type="PANTHER" id="PTHR11545:SF2">
    <property type="entry name" value="LARGE RIBOSOMAL SUBUNIT PROTEIN UL13M"/>
    <property type="match status" value="1"/>
</dbReference>
<evidence type="ECO:0000313" key="8">
    <source>
        <dbReference type="EMBL" id="MBA2224863.1"/>
    </source>
</evidence>
<evidence type="ECO:0000256" key="7">
    <source>
        <dbReference type="SAM" id="MobiDB-lite"/>
    </source>
</evidence>
<dbReference type="Proteomes" id="UP000542342">
    <property type="component" value="Unassembled WGS sequence"/>
</dbReference>
<evidence type="ECO:0000256" key="2">
    <source>
        <dbReference type="ARBA" id="ARBA00011838"/>
    </source>
</evidence>
<dbReference type="GO" id="GO:0006412">
    <property type="term" value="P:translation"/>
    <property type="evidence" value="ECO:0007669"/>
    <property type="project" value="UniProtKB-UniRule"/>
</dbReference>
<keyword evidence="3 6" id="KW-0689">Ribosomal protein</keyword>
<dbReference type="Pfam" id="PF00572">
    <property type="entry name" value="Ribosomal_L13"/>
    <property type="match status" value="1"/>
</dbReference>